<comment type="similarity">
    <text evidence="4">Belongs to the LptD family.</text>
</comment>
<dbReference type="HAMAP" id="MF_01411">
    <property type="entry name" value="LPS_assembly_LptD"/>
    <property type="match status" value="1"/>
</dbReference>
<feature type="domain" description="LPS-assembly protein LptD central" evidence="7">
    <location>
        <begin position="211"/>
        <end position="292"/>
    </location>
</feature>
<keyword evidence="1 4" id="KW-0732">Signal</keyword>
<comment type="subunit">
    <text evidence="4">Component of the lipopolysaccharide transport and assembly complex. Interacts with LptE and LptA.</text>
</comment>
<keyword evidence="2 4" id="KW-0472">Membrane</keyword>
<evidence type="ECO:0000259" key="5">
    <source>
        <dbReference type="Pfam" id="PF03968"/>
    </source>
</evidence>
<evidence type="ECO:0000313" key="9">
    <source>
        <dbReference type="Proteomes" id="UP001431217"/>
    </source>
</evidence>
<comment type="caution">
    <text evidence="8">The sequence shown here is derived from an EMBL/GenBank/DDBJ whole genome shotgun (WGS) entry which is preliminary data.</text>
</comment>
<evidence type="ECO:0000256" key="1">
    <source>
        <dbReference type="ARBA" id="ARBA00022729"/>
    </source>
</evidence>
<sequence precursor="true">MGYGKLAADSVPDCRVRPVFRLLPLPLCIAISLTAQAAEPPPNWGLCPVDDAIPPFEGAPKPANGAIAAPRSQQPTDIEGDTLGGVKDQSIEYQGNVALTRGDQFIGTDKLTYNEDTETYVAEGNVRYQDSGMRVVADRAEGNQAKDQHKIEDVRYQLVERRGNGAAESIQLDGSKGGMRRSTYTTCPPGDKRWELRAQRIDVDTEKGMGVARNATLHIGKVPVLYVPWFMFPIDDTRRTGLLYPSISNSDRNGFDYRQPIYLNLAPNYDATLNPRIMTNRGASLGAEFRYLNPRGRGTIAGMYMPDDDLRERDRGHFIFNAYQNLSRHWQARSGLVWISDPRYFEDFSNSINGVSITTAVSTVGLYGRGRYWGSSLTANHYQLADPNLTKANLPFSAKPRGAFVWERPLTNWFTAGIESEVVRYQKDDAVISGIRREFPGGSRLDLKPYVSMPLEGASWFLRPTAAWRYTQYQLDDGLGAIVGDDSPTRSLPIVSVDSGLFFDRSFRWRDRDYLQTLEPRIFYLNVPYRDQSRLPAFDTRPLTFSWGQLFRDNRYSGADRQADANQLTMAISSRMIRGSDGHEKFSVSLGQIRYFEDSRVTLPGEIAVKQGKSSWVADANWSPSDRWTIGASYQWDSRLRREDLASLRARYLLKDDGIINFAYRYRRNLNFRSNLPVTVNNSPDLLEQVDLSFLYPINPKWSVVGRYYYSLFDHKELETIAGVQWESCCVAARLMARRYVENSEGDLNSGILFEIELKGLGSAGQDTRRTLRRAILGYYRDDLYLVPPETATGQKADPDPSL</sequence>
<feature type="domain" description="LptD C-terminal" evidence="6">
    <location>
        <begin position="313"/>
        <end position="702"/>
    </location>
</feature>
<feature type="domain" description="Organic solvent tolerance-like N-terminal" evidence="5">
    <location>
        <begin position="87"/>
        <end position="208"/>
    </location>
</feature>
<evidence type="ECO:0000256" key="3">
    <source>
        <dbReference type="ARBA" id="ARBA00023237"/>
    </source>
</evidence>
<reference evidence="8 9" key="1">
    <citation type="submission" date="2022-05" db="EMBL/GenBank/DDBJ databases">
        <title>Luteimonas sp. SX5, whole genome shotgun sequencing project.</title>
        <authorList>
            <person name="Zhao G."/>
            <person name="Shen L."/>
        </authorList>
    </citation>
    <scope>NUCLEOTIDE SEQUENCE [LARGE SCALE GENOMIC DNA]</scope>
    <source>
        <strain evidence="8 9">SX5</strain>
    </source>
</reference>
<dbReference type="InterPro" id="IPR007543">
    <property type="entry name" value="LptD_C"/>
</dbReference>
<dbReference type="InterPro" id="IPR045659">
    <property type="entry name" value="LptD_2"/>
</dbReference>
<comment type="caution">
    <text evidence="4">Lacks conserved residue(s) required for the propagation of feature annotation.</text>
</comment>
<proteinExistence type="inferred from homology"/>
<evidence type="ECO:0000259" key="6">
    <source>
        <dbReference type="Pfam" id="PF04453"/>
    </source>
</evidence>
<evidence type="ECO:0000256" key="2">
    <source>
        <dbReference type="ARBA" id="ARBA00023136"/>
    </source>
</evidence>
<keyword evidence="3 4" id="KW-0998">Cell outer membrane</keyword>
<dbReference type="InterPro" id="IPR005653">
    <property type="entry name" value="OstA-like_N"/>
</dbReference>
<organism evidence="8 9">
    <name type="scientific">Luteimonas galliterrae</name>
    <dbReference type="NCBI Taxonomy" id="2940486"/>
    <lineage>
        <taxon>Bacteria</taxon>
        <taxon>Pseudomonadati</taxon>
        <taxon>Pseudomonadota</taxon>
        <taxon>Gammaproteobacteria</taxon>
        <taxon>Lysobacterales</taxon>
        <taxon>Lysobacteraceae</taxon>
        <taxon>Luteimonas</taxon>
    </lineage>
</organism>
<dbReference type="Gene3D" id="2.60.450.10">
    <property type="entry name" value="Lipopolysaccharide (LPS) transport protein A like domain"/>
    <property type="match status" value="1"/>
</dbReference>
<dbReference type="PANTHER" id="PTHR30189:SF1">
    <property type="entry name" value="LPS-ASSEMBLY PROTEIN LPTD"/>
    <property type="match status" value="1"/>
</dbReference>
<dbReference type="Pfam" id="PF03968">
    <property type="entry name" value="LptD_N"/>
    <property type="match status" value="1"/>
</dbReference>
<dbReference type="InterPro" id="IPR020889">
    <property type="entry name" value="LipoPS_assembly_LptD"/>
</dbReference>
<evidence type="ECO:0000313" key="8">
    <source>
        <dbReference type="EMBL" id="MCL1634457.1"/>
    </source>
</evidence>
<protein>
    <recommendedName>
        <fullName evidence="4">LPS-assembly protein LptD</fullName>
    </recommendedName>
</protein>
<dbReference type="PANTHER" id="PTHR30189">
    <property type="entry name" value="LPS-ASSEMBLY PROTEIN"/>
    <property type="match status" value="1"/>
</dbReference>
<feature type="signal peptide" evidence="4">
    <location>
        <begin position="1"/>
        <end position="37"/>
    </location>
</feature>
<dbReference type="Proteomes" id="UP001431217">
    <property type="component" value="Unassembled WGS sequence"/>
</dbReference>
<dbReference type="NCBIfam" id="NF003358">
    <property type="entry name" value="PRK04423.1"/>
    <property type="match status" value="1"/>
</dbReference>
<evidence type="ECO:0000256" key="4">
    <source>
        <dbReference type="HAMAP-Rule" id="MF_01411"/>
    </source>
</evidence>
<keyword evidence="9" id="KW-1185">Reference proteome</keyword>
<dbReference type="SUPFAM" id="SSF56935">
    <property type="entry name" value="Porins"/>
    <property type="match status" value="1"/>
</dbReference>
<name>A0ABT0MHV1_9GAMM</name>
<dbReference type="EMBL" id="JAMBEP010000001">
    <property type="protein sequence ID" value="MCL1634457.1"/>
    <property type="molecule type" value="Genomic_DNA"/>
</dbReference>
<dbReference type="Pfam" id="PF19838">
    <property type="entry name" value="LptD_2"/>
    <property type="match status" value="1"/>
</dbReference>
<evidence type="ECO:0000259" key="7">
    <source>
        <dbReference type="Pfam" id="PF19838"/>
    </source>
</evidence>
<accession>A0ABT0MHV1</accession>
<dbReference type="Pfam" id="PF04453">
    <property type="entry name" value="LptD"/>
    <property type="match status" value="1"/>
</dbReference>
<comment type="function">
    <text evidence="4">Together with LptE, is involved in the assembly of lipopolysaccharide (LPS) at the surface of the outer membrane.</text>
</comment>
<comment type="subcellular location">
    <subcellularLocation>
        <location evidence="4">Cell outer membrane</location>
    </subcellularLocation>
</comment>
<gene>
    <name evidence="4 8" type="primary">lptD</name>
    <name evidence="8" type="ORF">M2650_07405</name>
</gene>
<feature type="chain" id="PRO_5044930919" description="LPS-assembly protein LptD" evidence="4">
    <location>
        <begin position="38"/>
        <end position="803"/>
    </location>
</feature>
<dbReference type="InterPro" id="IPR050218">
    <property type="entry name" value="LptD"/>
</dbReference>